<dbReference type="OrthoDB" id="480853at2759"/>
<reference evidence="2 3" key="1">
    <citation type="submission" date="2020-04" db="EMBL/GenBank/DDBJ databases">
        <title>Perkinsus olseni comparative genomics.</title>
        <authorList>
            <person name="Bogema D.R."/>
        </authorList>
    </citation>
    <scope>NUCLEOTIDE SEQUENCE [LARGE SCALE GENOMIC DNA]</scope>
    <source>
        <strain evidence="2">00978-12</strain>
    </source>
</reference>
<accession>A0A7J6NJC9</accession>
<evidence type="ECO:0000313" key="3">
    <source>
        <dbReference type="Proteomes" id="UP000541610"/>
    </source>
</evidence>
<proteinExistence type="predicted"/>
<evidence type="ECO:0000256" key="1">
    <source>
        <dbReference type="SAM" id="MobiDB-lite"/>
    </source>
</evidence>
<name>A0A7J6NJC9_PEROL</name>
<sequence>MVKADDVTVLSILSDICQSFTAVSDSRKASRPQDREQPSKDIRDRVLFTGDAASTSKHKKEYREVMTWARSQPYVLFVTGPGVGKLESAPANSPGLGAANEVKFLVSRRGQKYALLAFDSRTSGEAAGSQTGSSIPG</sequence>
<dbReference type="AlphaFoldDB" id="A0A7J6NJC9"/>
<dbReference type="Proteomes" id="UP000541610">
    <property type="component" value="Unassembled WGS sequence"/>
</dbReference>
<gene>
    <name evidence="2" type="ORF">FOZ60_008417</name>
</gene>
<organism evidence="2 3">
    <name type="scientific">Perkinsus olseni</name>
    <name type="common">Perkinsus atlanticus</name>
    <dbReference type="NCBI Taxonomy" id="32597"/>
    <lineage>
        <taxon>Eukaryota</taxon>
        <taxon>Sar</taxon>
        <taxon>Alveolata</taxon>
        <taxon>Perkinsozoa</taxon>
        <taxon>Perkinsea</taxon>
        <taxon>Perkinsida</taxon>
        <taxon>Perkinsidae</taxon>
        <taxon>Perkinsus</taxon>
    </lineage>
</organism>
<feature type="compositionally biased region" description="Basic and acidic residues" evidence="1">
    <location>
        <begin position="25"/>
        <end position="46"/>
    </location>
</feature>
<dbReference type="EMBL" id="JABANP010000338">
    <property type="protein sequence ID" value="KAF4683914.1"/>
    <property type="molecule type" value="Genomic_DNA"/>
</dbReference>
<evidence type="ECO:0000313" key="2">
    <source>
        <dbReference type="EMBL" id="KAF4683914.1"/>
    </source>
</evidence>
<comment type="caution">
    <text evidence="2">The sequence shown here is derived from an EMBL/GenBank/DDBJ whole genome shotgun (WGS) entry which is preliminary data.</text>
</comment>
<feature type="region of interest" description="Disordered" evidence="1">
    <location>
        <begin position="24"/>
        <end position="50"/>
    </location>
</feature>
<protein>
    <submittedName>
        <fullName evidence="2">Uncharacterized protein</fullName>
    </submittedName>
</protein>